<dbReference type="EMBL" id="JSAM01000106">
    <property type="protein sequence ID" value="KIA76772.1"/>
    <property type="molecule type" value="Genomic_DNA"/>
</dbReference>
<dbReference type="CDD" id="cd00438">
    <property type="entry name" value="cupin_RmlC"/>
    <property type="match status" value="1"/>
</dbReference>
<dbReference type="UniPathway" id="UPA00124"/>
<comment type="subunit">
    <text evidence="7">Homodimer.</text>
</comment>
<name>A0A0C1E644_9BACT</name>
<evidence type="ECO:0000256" key="4">
    <source>
        <dbReference type="ARBA" id="ARBA00019595"/>
    </source>
</evidence>
<dbReference type="GO" id="GO:0008830">
    <property type="term" value="F:dTDP-4-dehydrorhamnose 3,5-epimerase activity"/>
    <property type="evidence" value="ECO:0007669"/>
    <property type="project" value="UniProtKB-UniRule"/>
</dbReference>
<comment type="similarity">
    <text evidence="7">Belongs to the dTDP-4-dehydrorhamnose 3,5-epimerase family.</text>
</comment>
<comment type="pathway">
    <text evidence="7">Carbohydrate biosynthesis; dTDP-L-rhamnose biosynthesis.</text>
</comment>
<dbReference type="Pfam" id="PF00908">
    <property type="entry name" value="dTDP_sugar_isom"/>
    <property type="match status" value="1"/>
</dbReference>
<dbReference type="InterPro" id="IPR000888">
    <property type="entry name" value="RmlC-like"/>
</dbReference>
<dbReference type="GO" id="GO:0019305">
    <property type="term" value="P:dTDP-rhamnose biosynthetic process"/>
    <property type="evidence" value="ECO:0007669"/>
    <property type="project" value="UniProtKB-UniRule"/>
</dbReference>
<protein>
    <recommendedName>
        <fullName evidence="4 7">dTDP-4-dehydrorhamnose 3,5-epimerase</fullName>
        <ecNumber evidence="3 7">5.1.3.13</ecNumber>
    </recommendedName>
    <alternativeName>
        <fullName evidence="7">Thymidine diphospho-4-keto-rhamnose 3,5-epimerase</fullName>
    </alternativeName>
</protein>
<dbReference type="GO" id="GO:0005829">
    <property type="term" value="C:cytosol"/>
    <property type="evidence" value="ECO:0007669"/>
    <property type="project" value="TreeGrafter"/>
</dbReference>
<organism evidence="8 9">
    <name type="scientific">Parachlamydia acanthamoebae</name>
    <dbReference type="NCBI Taxonomy" id="83552"/>
    <lineage>
        <taxon>Bacteria</taxon>
        <taxon>Pseudomonadati</taxon>
        <taxon>Chlamydiota</taxon>
        <taxon>Chlamydiia</taxon>
        <taxon>Parachlamydiales</taxon>
        <taxon>Parachlamydiaceae</taxon>
        <taxon>Parachlamydia</taxon>
    </lineage>
</organism>
<evidence type="ECO:0000313" key="9">
    <source>
        <dbReference type="Proteomes" id="UP000031307"/>
    </source>
</evidence>
<evidence type="ECO:0000256" key="1">
    <source>
        <dbReference type="ARBA" id="ARBA00001298"/>
    </source>
</evidence>
<dbReference type="AlphaFoldDB" id="A0A0C1E644"/>
<dbReference type="PANTHER" id="PTHR21047:SF2">
    <property type="entry name" value="THYMIDINE DIPHOSPHO-4-KETO-RHAMNOSE 3,5-EPIMERASE"/>
    <property type="match status" value="1"/>
</dbReference>
<proteinExistence type="inferred from homology"/>
<keyword evidence="7 8" id="KW-0413">Isomerase</keyword>
<dbReference type="Gene3D" id="2.60.120.10">
    <property type="entry name" value="Jelly Rolls"/>
    <property type="match status" value="1"/>
</dbReference>
<evidence type="ECO:0000256" key="2">
    <source>
        <dbReference type="ARBA" id="ARBA00001997"/>
    </source>
</evidence>
<dbReference type="InterPro" id="IPR014710">
    <property type="entry name" value="RmlC-like_jellyroll"/>
</dbReference>
<evidence type="ECO:0000313" key="8">
    <source>
        <dbReference type="EMBL" id="KIA76772.1"/>
    </source>
</evidence>
<dbReference type="NCBIfam" id="TIGR01221">
    <property type="entry name" value="rmlC"/>
    <property type="match status" value="1"/>
</dbReference>
<evidence type="ECO:0000256" key="7">
    <source>
        <dbReference type="RuleBase" id="RU364069"/>
    </source>
</evidence>
<comment type="catalytic activity">
    <reaction evidence="1 7">
        <text>dTDP-4-dehydro-6-deoxy-alpha-D-glucose = dTDP-4-dehydro-beta-L-rhamnose</text>
        <dbReference type="Rhea" id="RHEA:16969"/>
        <dbReference type="ChEBI" id="CHEBI:57649"/>
        <dbReference type="ChEBI" id="CHEBI:62830"/>
        <dbReference type="EC" id="5.1.3.13"/>
    </reaction>
</comment>
<dbReference type="PANTHER" id="PTHR21047">
    <property type="entry name" value="DTDP-6-DEOXY-D-GLUCOSE-3,5 EPIMERASE"/>
    <property type="match status" value="1"/>
</dbReference>
<dbReference type="SUPFAM" id="SSF51182">
    <property type="entry name" value="RmlC-like cupins"/>
    <property type="match status" value="1"/>
</dbReference>
<gene>
    <name evidence="8" type="ORF">DB43_HK00450</name>
</gene>
<evidence type="ECO:0000256" key="6">
    <source>
        <dbReference type="PIRSR" id="PIRSR600888-3"/>
    </source>
</evidence>
<accession>A0A0C1E644</accession>
<feature type="active site" description="Proton acceptor" evidence="5">
    <location>
        <position position="63"/>
    </location>
</feature>
<dbReference type="EC" id="5.1.3.13" evidence="3 7"/>
<dbReference type="PATRIC" id="fig|83552.4.peg.2135"/>
<dbReference type="Proteomes" id="UP000031307">
    <property type="component" value="Unassembled WGS sequence"/>
</dbReference>
<feature type="site" description="Participates in a stacking interaction with the thymidine ring of dTDP-4-oxo-6-deoxyglucose" evidence="6">
    <location>
        <position position="139"/>
    </location>
</feature>
<dbReference type="InterPro" id="IPR011051">
    <property type="entry name" value="RmlC_Cupin_sf"/>
</dbReference>
<evidence type="ECO:0000256" key="3">
    <source>
        <dbReference type="ARBA" id="ARBA00012098"/>
    </source>
</evidence>
<feature type="active site" description="Proton donor" evidence="5">
    <location>
        <position position="133"/>
    </location>
</feature>
<comment type="caution">
    <text evidence="8">The sequence shown here is derived from an EMBL/GenBank/DDBJ whole genome shotgun (WGS) entry which is preliminary data.</text>
</comment>
<reference evidence="8 9" key="1">
    <citation type="journal article" date="2014" name="Mol. Biol. Evol.">
        <title>Massive expansion of Ubiquitination-related gene families within the Chlamydiae.</title>
        <authorList>
            <person name="Domman D."/>
            <person name="Collingro A."/>
            <person name="Lagkouvardos I."/>
            <person name="Gehre L."/>
            <person name="Weinmaier T."/>
            <person name="Rattei T."/>
            <person name="Subtil A."/>
            <person name="Horn M."/>
        </authorList>
    </citation>
    <scope>NUCLEOTIDE SEQUENCE [LARGE SCALE GENOMIC DNA]</scope>
    <source>
        <strain evidence="8 9">OEW1</strain>
    </source>
</reference>
<evidence type="ECO:0000256" key="5">
    <source>
        <dbReference type="PIRSR" id="PIRSR600888-1"/>
    </source>
</evidence>
<dbReference type="GO" id="GO:0000271">
    <property type="term" value="P:polysaccharide biosynthetic process"/>
    <property type="evidence" value="ECO:0007669"/>
    <property type="project" value="TreeGrafter"/>
</dbReference>
<sequence length="186" mass="21406">MMEFISTPLKDAFLIDLNKLGDERGFFARLFCQKEFTQQGLEPAVVQVNNSYSVEKGTLRGLHYQLPPFEETKLVRCIQGSLYDVIVDLRVDSPTFKKSFGAVLSAENRLMMYVPKGFAHGFMTLQPNSEIMYFVSQFYSKECERGVRWDDPTFSIEWPAKPSLISERDKMHPNFDPSYHLNLAAV</sequence>
<comment type="function">
    <text evidence="2 7">Catalyzes the epimerization of the C3' and C5'positions of dTDP-6-deoxy-D-xylo-4-hexulose, forming dTDP-6-deoxy-L-lyxo-4-hexulose.</text>
</comment>